<name>A0ABV2PXX2_9GAMM</name>
<evidence type="ECO:0000313" key="7">
    <source>
        <dbReference type="Proteomes" id="UP001549251"/>
    </source>
</evidence>
<reference evidence="6 7" key="1">
    <citation type="submission" date="2024-06" db="EMBL/GenBank/DDBJ databases">
        <title>Sorghum-associated microbial communities from plants grown in Nebraska, USA.</title>
        <authorList>
            <person name="Schachtman D."/>
        </authorList>
    </citation>
    <scope>NUCLEOTIDE SEQUENCE [LARGE SCALE GENOMIC DNA]</scope>
    <source>
        <strain evidence="6 7">1757</strain>
    </source>
</reference>
<feature type="transmembrane region" description="Helical" evidence="5">
    <location>
        <begin position="339"/>
        <end position="360"/>
    </location>
</feature>
<sequence>MIDDKSTGTGHPRARRFRGNLRIERDNAALYARLAELATDARLGHVYRRIAAGERTNAEFWEARLREMGEAVPPPRIGLRVRALSWFAQRFGTEFVMPTVVRLEHADHDATPVDRSNHRDHFTPLREIGARGHRHRTQSGNTLRAAVLGANDGLVSNVSLVMGMAGAASGDRAVLLAGLAGLVAGACSMALGEWLSVNSSREFYQAQITERAERLAVSPEDGLQHIAGIYRDKGLEPAAAEHLAGHIAETPRAALDMLVREDLGVDPGELGGSAWGAAISSFCLFACGALFPVAPYFFLGGGAALLASVCATAVGLAMIGIGTSLFTGRSMLFSIARQFGITTAAAAITYGIGHLLGVALA</sequence>
<evidence type="ECO:0000256" key="1">
    <source>
        <dbReference type="ARBA" id="ARBA00004127"/>
    </source>
</evidence>
<gene>
    <name evidence="6" type="ORF">ABIE04_002163</name>
</gene>
<dbReference type="InterPro" id="IPR009078">
    <property type="entry name" value="Ferritin-like_SF"/>
</dbReference>
<evidence type="ECO:0000313" key="6">
    <source>
        <dbReference type="EMBL" id="MET4569802.1"/>
    </source>
</evidence>
<comment type="caution">
    <text evidence="6">The sequence shown here is derived from an EMBL/GenBank/DDBJ whole genome shotgun (WGS) entry which is preliminary data.</text>
</comment>
<feature type="transmembrane region" description="Helical" evidence="5">
    <location>
        <begin position="274"/>
        <end position="298"/>
    </location>
</feature>
<keyword evidence="4 5" id="KW-0472">Membrane</keyword>
<evidence type="ECO:0000256" key="4">
    <source>
        <dbReference type="ARBA" id="ARBA00023136"/>
    </source>
</evidence>
<proteinExistence type="predicted"/>
<dbReference type="Proteomes" id="UP001549251">
    <property type="component" value="Unassembled WGS sequence"/>
</dbReference>
<dbReference type="Pfam" id="PF01988">
    <property type="entry name" value="VIT1"/>
    <property type="match status" value="1"/>
</dbReference>
<comment type="subcellular location">
    <subcellularLocation>
        <location evidence="1">Endomembrane system</location>
        <topology evidence="1">Multi-pass membrane protein</topology>
    </subcellularLocation>
</comment>
<organism evidence="6 7">
    <name type="scientific">Rhodanobacter soli</name>
    <dbReference type="NCBI Taxonomy" id="590609"/>
    <lineage>
        <taxon>Bacteria</taxon>
        <taxon>Pseudomonadati</taxon>
        <taxon>Pseudomonadota</taxon>
        <taxon>Gammaproteobacteria</taxon>
        <taxon>Lysobacterales</taxon>
        <taxon>Rhodanobacteraceae</taxon>
        <taxon>Rhodanobacter</taxon>
    </lineage>
</organism>
<dbReference type="InterPro" id="IPR008217">
    <property type="entry name" value="Ccc1_fam"/>
</dbReference>
<accession>A0ABV2PXX2</accession>
<keyword evidence="2 5" id="KW-0812">Transmembrane</keyword>
<keyword evidence="3 5" id="KW-1133">Transmembrane helix</keyword>
<evidence type="ECO:0000256" key="5">
    <source>
        <dbReference type="SAM" id="Phobius"/>
    </source>
</evidence>
<feature type="transmembrane region" description="Helical" evidence="5">
    <location>
        <begin position="304"/>
        <end position="327"/>
    </location>
</feature>
<feature type="transmembrane region" description="Helical" evidence="5">
    <location>
        <begin position="173"/>
        <end position="195"/>
    </location>
</feature>
<protein>
    <submittedName>
        <fullName evidence="6">VIT1/CCC1 family predicted Fe2+/Mn2+ transporter</fullName>
    </submittedName>
</protein>
<evidence type="ECO:0000256" key="3">
    <source>
        <dbReference type="ARBA" id="ARBA00022989"/>
    </source>
</evidence>
<dbReference type="SUPFAM" id="SSF47240">
    <property type="entry name" value="Ferritin-like"/>
    <property type="match status" value="1"/>
</dbReference>
<keyword evidence="7" id="KW-1185">Reference proteome</keyword>
<dbReference type="RefSeq" id="WP_354549906.1">
    <property type="nucleotide sequence ID" value="NZ_JBEPSD010000002.1"/>
</dbReference>
<dbReference type="PANTHER" id="PTHR31851">
    <property type="entry name" value="FE(2+)/MN(2+) TRANSPORTER PCL1"/>
    <property type="match status" value="1"/>
</dbReference>
<dbReference type="EMBL" id="JBEPSD010000002">
    <property type="protein sequence ID" value="MET4569802.1"/>
    <property type="molecule type" value="Genomic_DNA"/>
</dbReference>
<evidence type="ECO:0000256" key="2">
    <source>
        <dbReference type="ARBA" id="ARBA00022692"/>
    </source>
</evidence>